<organism evidence="1 2">
    <name type="scientific">Habropoda laboriosa</name>
    <dbReference type="NCBI Taxonomy" id="597456"/>
    <lineage>
        <taxon>Eukaryota</taxon>
        <taxon>Metazoa</taxon>
        <taxon>Ecdysozoa</taxon>
        <taxon>Arthropoda</taxon>
        <taxon>Hexapoda</taxon>
        <taxon>Insecta</taxon>
        <taxon>Pterygota</taxon>
        <taxon>Neoptera</taxon>
        <taxon>Endopterygota</taxon>
        <taxon>Hymenoptera</taxon>
        <taxon>Apocrita</taxon>
        <taxon>Aculeata</taxon>
        <taxon>Apoidea</taxon>
        <taxon>Anthophila</taxon>
        <taxon>Apidae</taxon>
        <taxon>Habropoda</taxon>
    </lineage>
</organism>
<sequence length="1501" mass="172379">INILNGFQDYSKLNFDGVQDINFFFLKYGLEIIWFTAILDISNVSLYQINDRGFYGVAAYPVVNGTQIIADSCNYGALLIIQSQNGSVLILRFTKILNNYYLRSIQDFELNDMTHLTIWKGMNQLHLGIASDSNVSIFTWFGNYFDLIQIINVGTKKLIPFQSKGFMYLAITGSTTYVFKYFLKSNEFLVMQRLPFSQDVSFFELKNGHFMEHFLSLSTESLTVIYKEIHDRFVPFQQISSGKFAVPIILNRAIILLTWHEDTMVTFQYDGWRFVELHIRLSGISHFHQVILYGKKFLLVKDKHNRWILKELLWIKKKSYKDLQKEIKIWNINAMNTVQKRVEEVPQLNNPIRILRGHIDQLHVHNVRFYTFNIAALTESIENTLSLQINEHNSQKLKSVSEQYKNLVSKFQGQKIIINNKWHPENLTLISLHAKRIQVKCKIKCKINKLNVKRNANLLSKLTMSNNMNADLSYKKLKVKEIKNWKCPFVSLPIEDIIIDKSINGISLSNLLENALKVSANQEVLGEHTFSNVNVTNASMLMNIATYLTKQEVKIKDVKVRELNLTEGGILLPLNGTFTIMTGSINVHKLKVKENLRLQGSFTGKWATQVSPIIFTSQPMILDGNFNLENVKIENLNSTDLIVNKIGLVKNILSNAISLYNNVPVSLLLSSKAMKWSNITLHGHQNWITANSQNVIMTSARKKFLHNVEVPQVSYNNLKLLRIKTNLCAITIIAPEIRTFTLAVNNITVKSLTSSRVFGNLGERHFSDNSTFLFESILPGEQYYRNITTKNIITTHLNNINLRVLKMLANSWVEPNVFNASIETTNLIINNLLFPIEFHEKLVRIRKNIILEQDTHVDDINHVNFANLLANAIKLEDMIPLQNITFSKGFTSNRMHTFYFPSYLMEMKRDFNLHEKRISGNIEVNTMNLAYSFELTENNIPVNIIVKELATFPMEPIIKNINNTKLEELFTEVWIATNLTTFHGKNLYIKDALMKGNISLSNSTNILNSAIWKDISERVLSKTKLQKIIVPVFLHNIKVPAIVDSSVSIIKSSVSDINDMFNNLLVKNTDQKVQVKWTFNTLKILGKLYVKNRMNSMDLKKDVMRNDFKENIVTEKKIINVLTVENLNGYGFDKWAKNVLMQKKKHVTIKGRKKFNTVTFSNIKVSGTIMEYNIAEALSKSKNQTIYGQKIIQGSINASELIINGLINDVNLTKLMDHQLKKHKSLQKIRTGIELQNSLNIVGNLTINGTYSGAEMKNFYQSYFNEMPIAEKIKKFSRAAETINTALRNRVAYINKLKVIKDIIHTSNKSASIQKAQCKAANFSSYCTNQRLTNLVFKMNISDFILIESITLNEIEFIIVVKFDAVSIYSYSNEQNNLIHLKDLHIPKIMDAFVEPMLHSLWIMLRLPSQTLVLHYQAWKDLQEYVLPATDVFIVSRTRNDQLLLLLSDGVWNLMGLASPRKIIGIPLKEKVETFADGFYYYVKCISKNSTVLLKARYVGN</sequence>
<dbReference type="OrthoDB" id="188713at2759"/>
<feature type="non-terminal residue" evidence="1">
    <location>
        <position position="1"/>
    </location>
</feature>
<accession>A0A0L7R0R4</accession>
<evidence type="ECO:0000313" key="2">
    <source>
        <dbReference type="Proteomes" id="UP000053825"/>
    </source>
</evidence>
<proteinExistence type="predicted"/>
<evidence type="ECO:0000313" key="1">
    <source>
        <dbReference type="EMBL" id="KOC64433.1"/>
    </source>
</evidence>
<dbReference type="Proteomes" id="UP000053825">
    <property type="component" value="Unassembled WGS sequence"/>
</dbReference>
<protein>
    <submittedName>
        <fullName evidence="1">Uncharacterized protein</fullName>
    </submittedName>
</protein>
<keyword evidence="2" id="KW-1185">Reference proteome</keyword>
<gene>
    <name evidence="1" type="ORF">WH47_01601</name>
</gene>
<dbReference type="EMBL" id="KQ414670">
    <property type="protein sequence ID" value="KOC64433.1"/>
    <property type="molecule type" value="Genomic_DNA"/>
</dbReference>
<name>A0A0L7R0R4_9HYME</name>
<reference evidence="1 2" key="1">
    <citation type="submission" date="2015-07" db="EMBL/GenBank/DDBJ databases">
        <title>The genome of Habropoda laboriosa.</title>
        <authorList>
            <person name="Pan H."/>
            <person name="Kapheim K."/>
        </authorList>
    </citation>
    <scope>NUCLEOTIDE SEQUENCE [LARGE SCALE GENOMIC DNA]</scope>
    <source>
        <strain evidence="1">0110345459</strain>
    </source>
</reference>